<evidence type="ECO:0000259" key="3">
    <source>
        <dbReference type="Pfam" id="PF21787"/>
    </source>
</evidence>
<feature type="compositionally biased region" description="Pro residues" evidence="1">
    <location>
        <begin position="1506"/>
        <end position="1534"/>
    </location>
</feature>
<dbReference type="InterPro" id="IPR048365">
    <property type="entry name" value="TNP-like_RNaseH_N"/>
</dbReference>
<sequence>MWEIALGMTLKKSHQICLNHFQESDVISTWSSGEGCSKYTICLKRYRLKEGAIPIKNCSITTAISTSDEILQLNDMSSDSLVTKPKTCEVTSDLNQSATIMQNNCDLISPGCSEPKKRKLNSVTQLESDLDDTLSPSGYMYLRNQNILPLPCVNIIRKHLLTIEIRFGFDGQFFELLKKKFETKTDHQKKGILVFDEIFLRQSSSINTRSLTYLGLQGYGDGLDIKIQGSEKADHALVLMLKTLADSIHQPIAVFTSKGSVKGIDLVKIVKAILLLENIGIQILGITSDGASTNRTMWNILGIVTKANELNNSFENPFDNKRKVFVFSDATHLLKTVCNRLNNNKNLRIYSTKAPIKWSFYEKVFYNESKTLLKVCPKVIKNHIELNSLTKMKVKYASQINAKEIQFYKNKNYDGFTGCEETIILTEKMNDIFDALNRKFPVEGIKKDSHDLEVGKYISLPALARVTKCIGELNIVDINRELSKRGIETGGSKADKLQALEEYIRSKENKDPRSVRFGVQNSGEEGKTDGDLINHFMEQMLDRLEGLETTVYKQQLTIATLSESVERLERELAEEKLRSTERVAKASCVCRGVSSEPSTSILSGENQNCPGKSQNLPVKTQGACFESRWANIRSRLAGENPRNREVSGVSGEMSGVFGGLSEVSGRSDGEALQSNLSSGKRVHFADSLLIPQNELNMARASIPEFAGRRDEHPVRFLLQAEAILEKTGIHMARWVTVLAPQLKAQAGTWWGTMKALDLPWQEFKFELLEKFNGDELQSSLQSELLSTAQTKAETLEGYVLHKCQLYRRLNLGLTEEAVVMTAIGFMRDEFRIHARIERLKSFSELRALAHIFDGSKAVVSDKAGESTSGPPKLKWLDRRKAEHANKSQVPNPRERLSSGAGCRVCGSHDHWQAASLRTGDSGKEPKKSDQKSSGPEKPGKNGNPPEENFGYPKWTSGVRSCPVKTVEPREKHRRKRHSHPRKLIESDVPEKEPQFVTMSRANGKSTERGSNHPDKKYGKSSRIENVPDSTSSDTEQDELTQQLLICPVTSEDFPEEIFPYPRKMCKGRDSDTDSKFELRQRFSDLRTEAFESPAIAMVSMGKTRVTDVLLPAIELEFALGAVIALLDSQAARTYVKPWVAKKFGRCFTEEPETVRMADGRTREITEFSEFRARIVDMEVSFRAAVLDDLIGDVFLGHDFLVEQQCPEKWSESSVICPKLRTVTGQIDVWTGDQQLEMAEESPDAGKNDPELVGADRDPSGEIEDSPVEPDDAPVVEEAYPVRSSSKAPRTHNTPESRGKGNLSVGNWVYYKAHPQSSAEKRFHAGFAPKWLGPVKLGKPLGTGVFLTEMAERANPPPTRNNRPSRGMIATHVEKLRAMAAQLLREARRLTGEGPDDAVGGWSAEQAATASFGQIRTSPTAWALFERGFAEGRRSTRETTPQAGARTRAGPPGRVPPRRTAPAYQRHDVRDCQGRFQRQHQQPAPQPPPPASLVPQHPPSQQLQPPLVQPKPPTPTPPIQPAQPPATPPIQPTQPPATLEAQLAVVERWIEEMEMTAEADTNS</sequence>
<feature type="compositionally biased region" description="Low complexity" evidence="1">
    <location>
        <begin position="1442"/>
        <end position="1462"/>
    </location>
</feature>
<feature type="compositionally biased region" description="Pro residues" evidence="1">
    <location>
        <begin position="1483"/>
        <end position="1497"/>
    </location>
</feature>
<gene>
    <name evidence="5" type="ORF">AGLY_011524</name>
</gene>
<feature type="compositionally biased region" description="Basic and acidic residues" evidence="1">
    <location>
        <begin position="1005"/>
        <end position="1017"/>
    </location>
</feature>
<comment type="caution">
    <text evidence="5">The sequence shown here is derived from an EMBL/GenBank/DDBJ whole genome shotgun (WGS) entry which is preliminary data.</text>
</comment>
<dbReference type="EMBL" id="VYZN01000043">
    <property type="protein sequence ID" value="KAE9530062.1"/>
    <property type="molecule type" value="Genomic_DNA"/>
</dbReference>
<feature type="compositionally biased region" description="Acidic residues" evidence="1">
    <location>
        <begin position="1260"/>
        <end position="1274"/>
    </location>
</feature>
<evidence type="ECO:0000259" key="2">
    <source>
        <dbReference type="Pfam" id="PF03732"/>
    </source>
</evidence>
<keyword evidence="6" id="KW-1185">Reference proteome</keyword>
<evidence type="ECO:0000313" key="6">
    <source>
        <dbReference type="Proteomes" id="UP000475862"/>
    </source>
</evidence>
<feature type="domain" description="Retrotransposon gag" evidence="2">
    <location>
        <begin position="741"/>
        <end position="823"/>
    </location>
</feature>
<feature type="compositionally biased region" description="Basic residues" evidence="1">
    <location>
        <begin position="971"/>
        <end position="981"/>
    </location>
</feature>
<feature type="compositionally biased region" description="Basic and acidic residues" evidence="1">
    <location>
        <begin position="982"/>
        <end position="993"/>
    </location>
</feature>
<dbReference type="Gene3D" id="6.20.210.20">
    <property type="entry name" value="THAP domain"/>
    <property type="match status" value="1"/>
</dbReference>
<feature type="compositionally biased region" description="Polar residues" evidence="1">
    <location>
        <begin position="1282"/>
        <end position="1291"/>
    </location>
</feature>
<dbReference type="Proteomes" id="UP000475862">
    <property type="component" value="Unassembled WGS sequence"/>
</dbReference>
<evidence type="ECO:0000259" key="4">
    <source>
        <dbReference type="Pfam" id="PF21788"/>
    </source>
</evidence>
<feature type="region of interest" description="Disordered" evidence="1">
    <location>
        <begin position="1428"/>
        <end position="1539"/>
    </location>
</feature>
<dbReference type="InterPro" id="IPR048366">
    <property type="entry name" value="TNP-like_GBD"/>
</dbReference>
<dbReference type="Pfam" id="PF03732">
    <property type="entry name" value="Retrotrans_gag"/>
    <property type="match status" value="1"/>
</dbReference>
<evidence type="ECO:0000256" key="1">
    <source>
        <dbReference type="SAM" id="MobiDB-lite"/>
    </source>
</evidence>
<feature type="compositionally biased region" description="Basic and acidic residues" evidence="1">
    <location>
        <begin position="920"/>
        <end position="930"/>
    </location>
</feature>
<reference evidence="5 6" key="1">
    <citation type="submission" date="2019-08" db="EMBL/GenBank/DDBJ databases">
        <title>The genome of the soybean aphid Biotype 1, its phylome, world population structure and adaptation to the North American continent.</title>
        <authorList>
            <person name="Giordano R."/>
            <person name="Donthu R.K."/>
            <person name="Hernandez A.G."/>
            <person name="Wright C.L."/>
            <person name="Zimin A.V."/>
        </authorList>
    </citation>
    <scope>NUCLEOTIDE SEQUENCE [LARGE SCALE GENOMIC DNA]</scope>
    <source>
        <tissue evidence="5">Whole aphids</tissue>
    </source>
</reference>
<name>A0A6G0TE02_APHGL</name>
<feature type="domain" description="Transposable element P transposase-like RNase H" evidence="3">
    <location>
        <begin position="167"/>
        <end position="302"/>
    </location>
</feature>
<evidence type="ECO:0000313" key="5">
    <source>
        <dbReference type="EMBL" id="KAE9530062.1"/>
    </source>
</evidence>
<protein>
    <recommendedName>
        <fullName evidence="7">THAP-type domain-containing protein</fullName>
    </recommendedName>
</protein>
<feature type="domain" description="Transposable element P transposase-like GTP-binding insertion" evidence="4">
    <location>
        <begin position="332"/>
        <end position="441"/>
    </location>
</feature>
<dbReference type="OrthoDB" id="6623961at2759"/>
<accession>A0A6G0TE02</accession>
<proteinExistence type="predicted"/>
<feature type="region of interest" description="Disordered" evidence="1">
    <location>
        <begin position="1237"/>
        <end position="1302"/>
    </location>
</feature>
<feature type="region of interest" description="Disordered" evidence="1">
    <location>
        <begin position="914"/>
        <end position="1038"/>
    </location>
</feature>
<dbReference type="InterPro" id="IPR005162">
    <property type="entry name" value="Retrotrans_gag_dom"/>
</dbReference>
<organism evidence="5 6">
    <name type="scientific">Aphis glycines</name>
    <name type="common">Soybean aphid</name>
    <dbReference type="NCBI Taxonomy" id="307491"/>
    <lineage>
        <taxon>Eukaryota</taxon>
        <taxon>Metazoa</taxon>
        <taxon>Ecdysozoa</taxon>
        <taxon>Arthropoda</taxon>
        <taxon>Hexapoda</taxon>
        <taxon>Insecta</taxon>
        <taxon>Pterygota</taxon>
        <taxon>Neoptera</taxon>
        <taxon>Paraneoptera</taxon>
        <taxon>Hemiptera</taxon>
        <taxon>Sternorrhyncha</taxon>
        <taxon>Aphidomorpha</taxon>
        <taxon>Aphidoidea</taxon>
        <taxon>Aphididae</taxon>
        <taxon>Aphidini</taxon>
        <taxon>Aphis</taxon>
        <taxon>Aphis</taxon>
    </lineage>
</organism>
<evidence type="ECO:0008006" key="7">
    <source>
        <dbReference type="Google" id="ProtNLM"/>
    </source>
</evidence>
<feature type="compositionally biased region" description="Basic and acidic residues" evidence="1">
    <location>
        <begin position="1243"/>
        <end position="1259"/>
    </location>
</feature>
<feature type="compositionally biased region" description="Polar residues" evidence="1">
    <location>
        <begin position="1027"/>
        <end position="1038"/>
    </location>
</feature>
<dbReference type="Pfam" id="PF21787">
    <property type="entry name" value="TNP-like_RNaseH_N"/>
    <property type="match status" value="1"/>
</dbReference>
<dbReference type="InterPro" id="IPR038441">
    <property type="entry name" value="THAP_Znf_sf"/>
</dbReference>
<dbReference type="Pfam" id="PF21788">
    <property type="entry name" value="TNP-like_GBD"/>
    <property type="match status" value="1"/>
</dbReference>
<feature type="region of interest" description="Disordered" evidence="1">
    <location>
        <begin position="881"/>
        <end position="901"/>
    </location>
</feature>